<dbReference type="AlphaFoldDB" id="A0A955RX77"/>
<reference evidence="2" key="1">
    <citation type="submission" date="2020-04" db="EMBL/GenBank/DDBJ databases">
        <authorList>
            <person name="Zhang T."/>
        </authorList>
    </citation>
    <scope>NUCLEOTIDE SEQUENCE</scope>
    <source>
        <strain evidence="2">HKST-UBA02</strain>
    </source>
</reference>
<organism evidence="2 3">
    <name type="scientific">candidate division WWE3 bacterium</name>
    <dbReference type="NCBI Taxonomy" id="2053526"/>
    <lineage>
        <taxon>Bacteria</taxon>
        <taxon>Katanobacteria</taxon>
    </lineage>
</organism>
<dbReference type="Proteomes" id="UP000699691">
    <property type="component" value="Unassembled WGS sequence"/>
</dbReference>
<protein>
    <submittedName>
        <fullName evidence="2">Uncharacterized protein</fullName>
    </submittedName>
</protein>
<gene>
    <name evidence="2" type="ORF">KC573_01970</name>
</gene>
<feature type="non-terminal residue" evidence="2">
    <location>
        <position position="164"/>
    </location>
</feature>
<proteinExistence type="predicted"/>
<keyword evidence="1" id="KW-0812">Transmembrane</keyword>
<evidence type="ECO:0000313" key="3">
    <source>
        <dbReference type="Proteomes" id="UP000699691"/>
    </source>
</evidence>
<sequence length="164" mass="17877">MLKKLPAIDYIVIFLRLFLKTLGIYVLLNLEIASPLVLIAVITLIMSELYEFPLMFLAQKSRSYRTTIFIVLGFLNSLMVLGLISIIGQLQGDLYLFLVATVIGLSIGGGFTAGIVSSLIAATGYTLLGMQGEIALLSISIRAIFIMFIGTITGILAEVVYHLQ</sequence>
<reference evidence="2" key="2">
    <citation type="journal article" date="2021" name="Microbiome">
        <title>Successional dynamics and alternative stable states in a saline activated sludge microbial community over 9 years.</title>
        <authorList>
            <person name="Wang Y."/>
            <person name="Ye J."/>
            <person name="Ju F."/>
            <person name="Liu L."/>
            <person name="Boyd J.A."/>
            <person name="Deng Y."/>
            <person name="Parks D.H."/>
            <person name="Jiang X."/>
            <person name="Yin X."/>
            <person name="Woodcroft B.J."/>
            <person name="Tyson G.W."/>
            <person name="Hugenholtz P."/>
            <person name="Polz M.F."/>
            <person name="Zhang T."/>
        </authorList>
    </citation>
    <scope>NUCLEOTIDE SEQUENCE</scope>
    <source>
        <strain evidence="2">HKST-UBA02</strain>
    </source>
</reference>
<keyword evidence="1" id="KW-1133">Transmembrane helix</keyword>
<name>A0A955RX77_UNCKA</name>
<feature type="transmembrane region" description="Helical" evidence="1">
    <location>
        <begin position="134"/>
        <end position="157"/>
    </location>
</feature>
<feature type="transmembrane region" description="Helical" evidence="1">
    <location>
        <begin position="68"/>
        <end position="88"/>
    </location>
</feature>
<feature type="transmembrane region" description="Helical" evidence="1">
    <location>
        <begin position="94"/>
        <end position="122"/>
    </location>
</feature>
<feature type="transmembrane region" description="Helical" evidence="1">
    <location>
        <begin position="34"/>
        <end position="56"/>
    </location>
</feature>
<accession>A0A955RX77</accession>
<comment type="caution">
    <text evidence="2">The sequence shown here is derived from an EMBL/GenBank/DDBJ whole genome shotgun (WGS) entry which is preliminary data.</text>
</comment>
<keyword evidence="1" id="KW-0472">Membrane</keyword>
<dbReference type="EMBL" id="JAGQKY010000067">
    <property type="protein sequence ID" value="MCA9397570.1"/>
    <property type="molecule type" value="Genomic_DNA"/>
</dbReference>
<evidence type="ECO:0000313" key="2">
    <source>
        <dbReference type="EMBL" id="MCA9397570.1"/>
    </source>
</evidence>
<evidence type="ECO:0000256" key="1">
    <source>
        <dbReference type="SAM" id="Phobius"/>
    </source>
</evidence>